<evidence type="ECO:0000256" key="3">
    <source>
        <dbReference type="ARBA" id="ARBA00022676"/>
    </source>
</evidence>
<proteinExistence type="inferred from homology"/>
<dbReference type="AlphaFoldDB" id="A0AAQ4DTA3"/>
<dbReference type="PANTHER" id="PTHR11214:SF3">
    <property type="entry name" value="BETA-1,3-GALACTOSYLTRANSFERASE 6"/>
    <property type="match status" value="1"/>
</dbReference>
<dbReference type="EMBL" id="JARKHS020027099">
    <property type="protein sequence ID" value="KAK8765693.1"/>
    <property type="molecule type" value="Genomic_DNA"/>
</dbReference>
<protein>
    <recommendedName>
        <fullName evidence="10">Hexosyltransferase</fullName>
        <ecNumber evidence="10">2.4.1.-</ecNumber>
    </recommendedName>
</protein>
<dbReference type="InterPro" id="IPR002659">
    <property type="entry name" value="Glyco_trans_31"/>
</dbReference>
<evidence type="ECO:0000313" key="11">
    <source>
        <dbReference type="EMBL" id="KAK8765693.1"/>
    </source>
</evidence>
<comment type="subcellular location">
    <subcellularLocation>
        <location evidence="1 10">Golgi apparatus membrane</location>
        <topology evidence="1 10">Single-pass type II membrane protein</topology>
    </subcellularLocation>
</comment>
<evidence type="ECO:0000256" key="9">
    <source>
        <dbReference type="ARBA" id="ARBA00023136"/>
    </source>
</evidence>
<evidence type="ECO:0000256" key="8">
    <source>
        <dbReference type="ARBA" id="ARBA00023034"/>
    </source>
</evidence>
<evidence type="ECO:0000256" key="1">
    <source>
        <dbReference type="ARBA" id="ARBA00004323"/>
    </source>
</evidence>
<evidence type="ECO:0000256" key="2">
    <source>
        <dbReference type="ARBA" id="ARBA00008661"/>
    </source>
</evidence>
<accession>A0AAQ4DTA3</accession>
<dbReference type="Gene3D" id="3.90.550.50">
    <property type="match status" value="1"/>
</dbReference>
<dbReference type="Proteomes" id="UP001321473">
    <property type="component" value="Unassembled WGS sequence"/>
</dbReference>
<dbReference type="PANTHER" id="PTHR11214">
    <property type="entry name" value="BETA-1,3-N-ACETYLGLUCOSAMINYLTRANSFERASE"/>
    <property type="match status" value="1"/>
</dbReference>
<evidence type="ECO:0000256" key="6">
    <source>
        <dbReference type="ARBA" id="ARBA00022968"/>
    </source>
</evidence>
<organism evidence="11 12">
    <name type="scientific">Amblyomma americanum</name>
    <name type="common">Lone star tick</name>
    <dbReference type="NCBI Taxonomy" id="6943"/>
    <lineage>
        <taxon>Eukaryota</taxon>
        <taxon>Metazoa</taxon>
        <taxon>Ecdysozoa</taxon>
        <taxon>Arthropoda</taxon>
        <taxon>Chelicerata</taxon>
        <taxon>Arachnida</taxon>
        <taxon>Acari</taxon>
        <taxon>Parasitiformes</taxon>
        <taxon>Ixodida</taxon>
        <taxon>Ixodoidea</taxon>
        <taxon>Ixodidae</taxon>
        <taxon>Amblyomminae</taxon>
        <taxon>Amblyomma</taxon>
    </lineage>
</organism>
<gene>
    <name evidence="11" type="ORF">V5799_031697</name>
</gene>
<dbReference type="GO" id="GO:0016758">
    <property type="term" value="F:hexosyltransferase activity"/>
    <property type="evidence" value="ECO:0007669"/>
    <property type="project" value="InterPro"/>
</dbReference>
<evidence type="ECO:0000256" key="7">
    <source>
        <dbReference type="ARBA" id="ARBA00022989"/>
    </source>
</evidence>
<dbReference type="EC" id="2.4.1.-" evidence="10"/>
<reference evidence="11 12" key="1">
    <citation type="journal article" date="2023" name="Arcadia Sci">
        <title>De novo assembly of a long-read Amblyomma americanum tick genome.</title>
        <authorList>
            <person name="Chou S."/>
            <person name="Poskanzer K.E."/>
            <person name="Rollins M."/>
            <person name="Thuy-Boun P.S."/>
        </authorList>
    </citation>
    <scope>NUCLEOTIDE SEQUENCE [LARGE SCALE GENOMIC DNA]</scope>
    <source>
        <strain evidence="11">F_SG_1</strain>
        <tissue evidence="11">Salivary glands</tissue>
    </source>
</reference>
<keyword evidence="5" id="KW-0812">Transmembrane</keyword>
<name>A0AAQ4DTA3_AMBAM</name>
<dbReference type="GO" id="GO:0006493">
    <property type="term" value="P:protein O-linked glycosylation"/>
    <property type="evidence" value="ECO:0007669"/>
    <property type="project" value="TreeGrafter"/>
</dbReference>
<dbReference type="Pfam" id="PF01762">
    <property type="entry name" value="Galactosyl_T"/>
    <property type="match status" value="1"/>
</dbReference>
<evidence type="ECO:0000256" key="5">
    <source>
        <dbReference type="ARBA" id="ARBA00022692"/>
    </source>
</evidence>
<sequence length="352" mass="39116">MAPADHHEGRSPLRRFQAAYQVQAPKEAHGRGPGAEVVSCALCNERLSLGAAPLNGRLVWRAESRSHEVPPIRNHDVLWDFPDLYIDSWATWTPCPTITALVTSTPERRAQRDTIRATWGRLDQYSNCSLRVVFFMTLEREPTLSRLLKAENKQFHDIVVQRDTSDMRQPASSTAALLVEWVPANMVGSQFALRVTDDTHVHVRALLYTLSRLGEPSAAAFIFGRASRNKQHLEGCAYMAKSEAFLRLQPTFADEELDEEEGPLVTGRLARKAGLVAVHLEGFGPCDRRVAAAQLDELLTSGNDSTAHLTIRGLTPEKMVLLHRRISTTPSLTALFRAATLRTGAHLDSMIP</sequence>
<dbReference type="GO" id="GO:0000139">
    <property type="term" value="C:Golgi membrane"/>
    <property type="evidence" value="ECO:0007669"/>
    <property type="project" value="UniProtKB-SubCell"/>
</dbReference>
<comment type="caution">
    <text evidence="11">The sequence shown here is derived from an EMBL/GenBank/DDBJ whole genome shotgun (WGS) entry which is preliminary data.</text>
</comment>
<keyword evidence="4" id="KW-0808">Transferase</keyword>
<keyword evidence="3 10" id="KW-0328">Glycosyltransferase</keyword>
<keyword evidence="7" id="KW-1133">Transmembrane helix</keyword>
<comment type="similarity">
    <text evidence="2 10">Belongs to the glycosyltransferase 31 family.</text>
</comment>
<evidence type="ECO:0000313" key="12">
    <source>
        <dbReference type="Proteomes" id="UP001321473"/>
    </source>
</evidence>
<evidence type="ECO:0000256" key="4">
    <source>
        <dbReference type="ARBA" id="ARBA00022679"/>
    </source>
</evidence>
<evidence type="ECO:0000256" key="10">
    <source>
        <dbReference type="RuleBase" id="RU363063"/>
    </source>
</evidence>
<keyword evidence="12" id="KW-1185">Reference proteome</keyword>
<keyword evidence="8 10" id="KW-0333">Golgi apparatus</keyword>
<keyword evidence="6" id="KW-0735">Signal-anchor</keyword>
<keyword evidence="9" id="KW-0472">Membrane</keyword>